<protein>
    <submittedName>
        <fullName evidence="2">Serine hydrolase</fullName>
    </submittedName>
</protein>
<accession>A0ABX8YKM8</accession>
<gene>
    <name evidence="2" type="ORF">J0G10_22545</name>
</gene>
<keyword evidence="2" id="KW-0378">Hydrolase</keyword>
<dbReference type="InterPro" id="IPR001466">
    <property type="entry name" value="Beta-lactam-related"/>
</dbReference>
<dbReference type="InterPro" id="IPR050789">
    <property type="entry name" value="Diverse_Enzym_Activities"/>
</dbReference>
<evidence type="ECO:0000259" key="1">
    <source>
        <dbReference type="Pfam" id="PF00144"/>
    </source>
</evidence>
<evidence type="ECO:0000313" key="2">
    <source>
        <dbReference type="EMBL" id="QYY80494.1"/>
    </source>
</evidence>
<evidence type="ECO:0000313" key="3">
    <source>
        <dbReference type="Proteomes" id="UP000824588"/>
    </source>
</evidence>
<dbReference type="GO" id="GO:0016787">
    <property type="term" value="F:hydrolase activity"/>
    <property type="evidence" value="ECO:0007669"/>
    <property type="project" value="UniProtKB-KW"/>
</dbReference>
<reference evidence="2 3" key="1">
    <citation type="journal article" date="2022" name="Int. J. Syst. Evol. Microbiol.">
        <title>Pseudomonas germanica sp. nov., isolated from Iris germanica rhizomes.</title>
        <authorList>
            <person name="Atanasov K.E."/>
            <person name="Galbis D.M."/>
            <person name="Gallego J."/>
            <person name="Serpico A."/>
            <person name="Bosch M."/>
            <person name="Altabella T."/>
            <person name="Ferrer A."/>
        </authorList>
    </citation>
    <scope>NUCLEOTIDE SEQUENCE [LARGE SCALE GENOMIC DNA]</scope>
    <source>
        <strain evidence="2 3">FIT28</strain>
    </source>
</reference>
<sequence>MSENKAVTHAYLEAKRARALHADRWDVMNGFPPTLDKLVTHQNFMAPPNNRWGFKHLEKLTRSTTVSRGGGSISPLINTLQDLSGVVFKSKSGSTVTVKEHLAATFTDGFIVLKNGACLYEAYFDNFLPADRHIMFSVTKSIVGLLAEDFVASKVLDELLTVGEYVPELAASAFGDATIRQVMNMVVGVNYHESYEDPNNITAQYAYASGLWSRPEGSDHSDNICDYLKKLEKKGEHGVCFDYITPCTEVLAWVVERASGRSIAAHVEEIWSQLGCERDAYFVNDAQGRVCSGGGFNATLRDMARFALMVSQKGEWKGKQLVSSAAVDRLFEGADPEHYARNEEYSSWTPGASYRSQWYVYSGQSIMAVGIHGQIIYINRLSNIVIVKQSSSPTAETPLSTDTVVMLQTLADVLS</sequence>
<dbReference type="Gene3D" id="3.40.710.10">
    <property type="entry name" value="DD-peptidase/beta-lactamase superfamily"/>
    <property type="match status" value="1"/>
</dbReference>
<dbReference type="RefSeq" id="WP_220556747.1">
    <property type="nucleotide sequence ID" value="NZ_CP071586.1"/>
</dbReference>
<dbReference type="Pfam" id="PF00144">
    <property type="entry name" value="Beta-lactamase"/>
    <property type="match status" value="1"/>
</dbReference>
<dbReference type="Proteomes" id="UP000824588">
    <property type="component" value="Chromosome"/>
</dbReference>
<dbReference type="PANTHER" id="PTHR43283:SF7">
    <property type="entry name" value="BETA-LACTAMASE-RELATED DOMAIN-CONTAINING PROTEIN"/>
    <property type="match status" value="1"/>
</dbReference>
<dbReference type="InterPro" id="IPR012338">
    <property type="entry name" value="Beta-lactam/transpept-like"/>
</dbReference>
<dbReference type="EMBL" id="CP071586">
    <property type="protein sequence ID" value="QYY80494.1"/>
    <property type="molecule type" value="Genomic_DNA"/>
</dbReference>
<name>A0ABX8YKM8_9PSED</name>
<organism evidence="2 3">
    <name type="scientific">Pseudomonas germanica</name>
    <dbReference type="NCBI Taxonomy" id="2815720"/>
    <lineage>
        <taxon>Bacteria</taxon>
        <taxon>Pseudomonadati</taxon>
        <taxon>Pseudomonadota</taxon>
        <taxon>Gammaproteobacteria</taxon>
        <taxon>Pseudomonadales</taxon>
        <taxon>Pseudomonadaceae</taxon>
        <taxon>Pseudomonas</taxon>
    </lineage>
</organism>
<proteinExistence type="predicted"/>
<keyword evidence="3" id="KW-1185">Reference proteome</keyword>
<feature type="domain" description="Beta-lactamase-related" evidence="1">
    <location>
        <begin position="109"/>
        <end position="404"/>
    </location>
</feature>
<dbReference type="PANTHER" id="PTHR43283">
    <property type="entry name" value="BETA-LACTAMASE-RELATED"/>
    <property type="match status" value="1"/>
</dbReference>
<dbReference type="SUPFAM" id="SSF56601">
    <property type="entry name" value="beta-lactamase/transpeptidase-like"/>
    <property type="match status" value="1"/>
</dbReference>